<accession>A0A4Y4DSF6</accession>
<evidence type="ECO:0000313" key="1">
    <source>
        <dbReference type="EMBL" id="GED07593.1"/>
    </source>
</evidence>
<evidence type="ECO:0000313" key="2">
    <source>
        <dbReference type="Proteomes" id="UP000316612"/>
    </source>
</evidence>
<dbReference type="Proteomes" id="UP000316612">
    <property type="component" value="Unassembled WGS sequence"/>
</dbReference>
<dbReference type="OrthoDB" id="4866162at2"/>
<dbReference type="RefSeq" id="WP_141366859.1">
    <property type="nucleotide sequence ID" value="NZ_BAAAJL010000010.1"/>
</dbReference>
<gene>
    <name evidence="1" type="ORF">AUR04nite_31250</name>
</gene>
<sequence>MELEDIEQYLQSLGGCQPRKVAGRIGWYVEGLLVMRPDVPGTILIRVPHSHREQLLIDYPETFGVPPRWEAHDKVQAQLAGDSKAIKLALSMTWEYQRAKRNSTGGL</sequence>
<organism evidence="1 2">
    <name type="scientific">Glutamicibacter uratoxydans</name>
    <name type="common">Arthrobacter uratoxydans</name>
    <dbReference type="NCBI Taxonomy" id="43667"/>
    <lineage>
        <taxon>Bacteria</taxon>
        <taxon>Bacillati</taxon>
        <taxon>Actinomycetota</taxon>
        <taxon>Actinomycetes</taxon>
        <taxon>Micrococcales</taxon>
        <taxon>Micrococcaceae</taxon>
        <taxon>Glutamicibacter</taxon>
    </lineage>
</organism>
<protein>
    <recommendedName>
        <fullName evidence="3">TfoX N-terminal domain-containing protein</fullName>
    </recommendedName>
</protein>
<name>A0A4Y4DSF6_GLUUR</name>
<dbReference type="EMBL" id="BJNY01000022">
    <property type="protein sequence ID" value="GED07593.1"/>
    <property type="molecule type" value="Genomic_DNA"/>
</dbReference>
<proteinExistence type="predicted"/>
<reference evidence="1 2" key="1">
    <citation type="submission" date="2019-06" db="EMBL/GenBank/DDBJ databases">
        <title>Whole genome shotgun sequence of Glutamicibacter uratoxydans NBRC 15515.</title>
        <authorList>
            <person name="Hosoyama A."/>
            <person name="Uohara A."/>
            <person name="Ohji S."/>
            <person name="Ichikawa N."/>
        </authorList>
    </citation>
    <scope>NUCLEOTIDE SEQUENCE [LARGE SCALE GENOMIC DNA]</scope>
    <source>
        <strain evidence="1 2">NBRC 15515</strain>
    </source>
</reference>
<dbReference type="AlphaFoldDB" id="A0A4Y4DSF6"/>
<keyword evidence="2" id="KW-1185">Reference proteome</keyword>
<evidence type="ECO:0008006" key="3">
    <source>
        <dbReference type="Google" id="ProtNLM"/>
    </source>
</evidence>
<comment type="caution">
    <text evidence="1">The sequence shown here is derived from an EMBL/GenBank/DDBJ whole genome shotgun (WGS) entry which is preliminary data.</text>
</comment>